<dbReference type="PANTHER" id="PTHR34044">
    <property type="entry name" value="NUCLEAR PROTEIN"/>
    <property type="match status" value="1"/>
</dbReference>
<keyword evidence="2" id="KW-1185">Reference proteome</keyword>
<protein>
    <submittedName>
        <fullName evidence="1">Uncharacterized protein</fullName>
    </submittedName>
</protein>
<dbReference type="OrthoDB" id="38730at2759"/>
<evidence type="ECO:0000313" key="2">
    <source>
        <dbReference type="Proteomes" id="UP001165085"/>
    </source>
</evidence>
<name>A0A9W7ATY8_9STRA</name>
<comment type="caution">
    <text evidence="1">The sequence shown here is derived from an EMBL/GenBank/DDBJ whole genome shotgun (WGS) entry which is preliminary data.</text>
</comment>
<dbReference type="Proteomes" id="UP001165085">
    <property type="component" value="Unassembled WGS sequence"/>
</dbReference>
<gene>
    <name evidence="1" type="ORF">TrST_g5055</name>
</gene>
<dbReference type="EMBL" id="BRXY01000219">
    <property type="protein sequence ID" value="GMH78282.1"/>
    <property type="molecule type" value="Genomic_DNA"/>
</dbReference>
<dbReference type="AlphaFoldDB" id="A0A9W7ATY8"/>
<proteinExistence type="predicted"/>
<dbReference type="PANTHER" id="PTHR34044:SF1">
    <property type="entry name" value="NUCLEAR PROTEIN"/>
    <property type="match status" value="1"/>
</dbReference>
<organism evidence="1 2">
    <name type="scientific">Triparma strigata</name>
    <dbReference type="NCBI Taxonomy" id="1606541"/>
    <lineage>
        <taxon>Eukaryota</taxon>
        <taxon>Sar</taxon>
        <taxon>Stramenopiles</taxon>
        <taxon>Ochrophyta</taxon>
        <taxon>Bolidophyceae</taxon>
        <taxon>Parmales</taxon>
        <taxon>Triparmaceae</taxon>
        <taxon>Triparma</taxon>
    </lineage>
</organism>
<sequence length="338" mass="36430">MSKIEKMPQMFQLASVAIILLSLAYATHGFAFTKVATSNAASGLHSGHDQLQSTTSLAASKSTLKQLKREAWAEGRGMSGGDDSSPALPPCTIVGGGRIGDLLSGSSPGGKVVGRSDDMTDLPAGPIYVCTRNDALDDVVERCPEDRREDLVFLQNGYIEDWLKEKGLGDNTQILLFLAVTAKGADPIDGVTKVNPEGLTAVTGKWGDDFKTRLNSMNLKCNVLDKPAYDKQMYEKMFWICTMMLVGAAKGCETVGDAGRDHADLVGEVVDELAASVEGIEFDAGVKDRLSAYTDVVSNFPAAVKEFQWRNKVFYDKGCKVHNGLLDECVEKGVFAFP</sequence>
<reference evidence="2" key="1">
    <citation type="journal article" date="2023" name="Commun. Biol.">
        <title>Genome analysis of Parmales, the sister group of diatoms, reveals the evolutionary specialization of diatoms from phago-mixotrophs to photoautotrophs.</title>
        <authorList>
            <person name="Ban H."/>
            <person name="Sato S."/>
            <person name="Yoshikawa S."/>
            <person name="Yamada K."/>
            <person name="Nakamura Y."/>
            <person name="Ichinomiya M."/>
            <person name="Sato N."/>
            <person name="Blanc-Mathieu R."/>
            <person name="Endo H."/>
            <person name="Kuwata A."/>
            <person name="Ogata H."/>
        </authorList>
    </citation>
    <scope>NUCLEOTIDE SEQUENCE [LARGE SCALE GENOMIC DNA]</scope>
    <source>
        <strain evidence="2">NIES 3701</strain>
    </source>
</reference>
<evidence type="ECO:0000313" key="1">
    <source>
        <dbReference type="EMBL" id="GMH78282.1"/>
    </source>
</evidence>
<accession>A0A9W7ATY8</accession>